<feature type="compositionally biased region" description="Basic and acidic residues" evidence="1">
    <location>
        <begin position="7"/>
        <end position="26"/>
    </location>
</feature>
<dbReference type="Proteomes" id="UP001233172">
    <property type="component" value="Unassembled WGS sequence"/>
</dbReference>
<reference evidence="2" key="1">
    <citation type="journal article" date="2023" name="PLoS Negl. Trop. Dis.">
        <title>A genome sequence for Biomphalaria pfeifferi, the major vector snail for the human-infecting parasite Schistosoma mansoni.</title>
        <authorList>
            <person name="Bu L."/>
            <person name="Lu L."/>
            <person name="Laidemitt M.R."/>
            <person name="Zhang S.M."/>
            <person name="Mutuku M."/>
            <person name="Mkoji G."/>
            <person name="Steinauer M."/>
            <person name="Loker E.S."/>
        </authorList>
    </citation>
    <scope>NUCLEOTIDE SEQUENCE</scope>
    <source>
        <strain evidence="2">KasaAsao</strain>
    </source>
</reference>
<protein>
    <submittedName>
        <fullName evidence="2">Uncharacterized protein</fullName>
    </submittedName>
</protein>
<proteinExistence type="predicted"/>
<organism evidence="2 3">
    <name type="scientific">Biomphalaria pfeifferi</name>
    <name type="common">Bloodfluke planorb</name>
    <name type="synonym">Freshwater snail</name>
    <dbReference type="NCBI Taxonomy" id="112525"/>
    <lineage>
        <taxon>Eukaryota</taxon>
        <taxon>Metazoa</taxon>
        <taxon>Spiralia</taxon>
        <taxon>Lophotrochozoa</taxon>
        <taxon>Mollusca</taxon>
        <taxon>Gastropoda</taxon>
        <taxon>Heterobranchia</taxon>
        <taxon>Euthyneura</taxon>
        <taxon>Panpulmonata</taxon>
        <taxon>Hygrophila</taxon>
        <taxon>Lymnaeoidea</taxon>
        <taxon>Planorbidae</taxon>
        <taxon>Biomphalaria</taxon>
    </lineage>
</organism>
<feature type="region of interest" description="Disordered" evidence="1">
    <location>
        <begin position="1"/>
        <end position="26"/>
    </location>
</feature>
<reference evidence="2" key="2">
    <citation type="submission" date="2023-04" db="EMBL/GenBank/DDBJ databases">
        <authorList>
            <person name="Bu L."/>
            <person name="Lu L."/>
            <person name="Laidemitt M.R."/>
            <person name="Zhang S.M."/>
            <person name="Mutuku M."/>
            <person name="Mkoji G."/>
            <person name="Steinauer M."/>
            <person name="Loker E.S."/>
        </authorList>
    </citation>
    <scope>NUCLEOTIDE SEQUENCE</scope>
    <source>
        <strain evidence="2">KasaAsao</strain>
        <tissue evidence="2">Whole Snail</tissue>
    </source>
</reference>
<dbReference type="EMBL" id="JASAOG010000064">
    <property type="protein sequence ID" value="KAK0056107.1"/>
    <property type="molecule type" value="Genomic_DNA"/>
</dbReference>
<name>A0AAD8BL27_BIOPF</name>
<comment type="caution">
    <text evidence="2">The sequence shown here is derived from an EMBL/GenBank/DDBJ whole genome shotgun (WGS) entry which is preliminary data.</text>
</comment>
<accession>A0AAD8BL27</accession>
<sequence>MDVQSDNCDKLEEHKSGDKEREDTKPTCKKIREIEKNNPREILCKDEFHTDDGTIYGTSGAGYKLWTM</sequence>
<evidence type="ECO:0000256" key="1">
    <source>
        <dbReference type="SAM" id="MobiDB-lite"/>
    </source>
</evidence>
<dbReference type="AlphaFoldDB" id="A0AAD8BL27"/>
<evidence type="ECO:0000313" key="3">
    <source>
        <dbReference type="Proteomes" id="UP001233172"/>
    </source>
</evidence>
<evidence type="ECO:0000313" key="2">
    <source>
        <dbReference type="EMBL" id="KAK0056107.1"/>
    </source>
</evidence>
<gene>
    <name evidence="2" type="ORF">Bpfe_014508</name>
</gene>
<keyword evidence="3" id="KW-1185">Reference proteome</keyword>